<keyword evidence="6" id="KW-0677">Repeat</keyword>
<dbReference type="Proteomes" id="UP001497497">
    <property type="component" value="Unassembled WGS sequence"/>
</dbReference>
<dbReference type="SMART" id="SM00255">
    <property type="entry name" value="TIR"/>
    <property type="match status" value="1"/>
</dbReference>
<evidence type="ECO:0000256" key="9">
    <source>
        <dbReference type="ARBA" id="ARBA00023170"/>
    </source>
</evidence>
<dbReference type="SUPFAM" id="SSF52058">
    <property type="entry name" value="L domain-like"/>
    <property type="match status" value="2"/>
</dbReference>
<dbReference type="Gene3D" id="3.40.50.10140">
    <property type="entry name" value="Toll/interleukin-1 receptor homology (TIR) domain"/>
    <property type="match status" value="1"/>
</dbReference>
<evidence type="ECO:0000256" key="2">
    <source>
        <dbReference type="ARBA" id="ARBA00009634"/>
    </source>
</evidence>
<evidence type="ECO:0000256" key="5">
    <source>
        <dbReference type="ARBA" id="ARBA00022729"/>
    </source>
</evidence>
<evidence type="ECO:0000256" key="4">
    <source>
        <dbReference type="ARBA" id="ARBA00022692"/>
    </source>
</evidence>
<feature type="domain" description="TIR" evidence="12">
    <location>
        <begin position="768"/>
        <end position="911"/>
    </location>
</feature>
<dbReference type="PROSITE" id="PS50104">
    <property type="entry name" value="TIR"/>
    <property type="match status" value="1"/>
</dbReference>
<dbReference type="SUPFAM" id="SSF52200">
    <property type="entry name" value="Toll/Interleukin receptor TIR domain"/>
    <property type="match status" value="1"/>
</dbReference>
<evidence type="ECO:0000256" key="3">
    <source>
        <dbReference type="ARBA" id="ARBA00022614"/>
    </source>
</evidence>
<evidence type="ECO:0000256" key="7">
    <source>
        <dbReference type="ARBA" id="ARBA00022989"/>
    </source>
</evidence>
<dbReference type="PANTHER" id="PTHR24365:SF541">
    <property type="entry name" value="PROTEIN TOLL-RELATED"/>
    <property type="match status" value="1"/>
</dbReference>
<name>A0AAV2IPW3_LYMST</name>
<keyword evidence="7 11" id="KW-1133">Transmembrane helix</keyword>
<accession>A0AAV2IPW3</accession>
<dbReference type="PANTHER" id="PTHR24365">
    <property type="entry name" value="TOLL-LIKE RECEPTOR"/>
    <property type="match status" value="1"/>
</dbReference>
<evidence type="ECO:0000313" key="13">
    <source>
        <dbReference type="EMBL" id="CAL1548153.1"/>
    </source>
</evidence>
<dbReference type="PROSITE" id="PS51450">
    <property type="entry name" value="LRR"/>
    <property type="match status" value="1"/>
</dbReference>
<dbReference type="InterPro" id="IPR003591">
    <property type="entry name" value="Leu-rich_rpt_typical-subtyp"/>
</dbReference>
<evidence type="ECO:0000259" key="12">
    <source>
        <dbReference type="PROSITE" id="PS50104"/>
    </source>
</evidence>
<evidence type="ECO:0000256" key="11">
    <source>
        <dbReference type="SAM" id="Phobius"/>
    </source>
</evidence>
<feature type="transmembrane region" description="Helical" evidence="11">
    <location>
        <begin position="718"/>
        <end position="741"/>
    </location>
</feature>
<keyword evidence="8 11" id="KW-0472">Membrane</keyword>
<proteinExistence type="inferred from homology"/>
<protein>
    <recommendedName>
        <fullName evidence="12">TIR domain-containing protein</fullName>
    </recommendedName>
</protein>
<keyword evidence="5" id="KW-0732">Signal</keyword>
<dbReference type="Pfam" id="PF13676">
    <property type="entry name" value="TIR_2"/>
    <property type="match status" value="1"/>
</dbReference>
<dbReference type="EMBL" id="CAXITT010001198">
    <property type="protein sequence ID" value="CAL1548153.1"/>
    <property type="molecule type" value="Genomic_DNA"/>
</dbReference>
<dbReference type="InterPro" id="IPR032675">
    <property type="entry name" value="LRR_dom_sf"/>
</dbReference>
<dbReference type="InterPro" id="IPR000157">
    <property type="entry name" value="TIR_dom"/>
</dbReference>
<dbReference type="GO" id="GO:0038023">
    <property type="term" value="F:signaling receptor activity"/>
    <property type="evidence" value="ECO:0007669"/>
    <property type="project" value="TreeGrafter"/>
</dbReference>
<evidence type="ECO:0000256" key="8">
    <source>
        <dbReference type="ARBA" id="ARBA00023136"/>
    </source>
</evidence>
<comment type="similarity">
    <text evidence="2">Belongs to the Toll-like receptor family.</text>
</comment>
<dbReference type="AlphaFoldDB" id="A0AAV2IPW3"/>
<dbReference type="SMART" id="SM00369">
    <property type="entry name" value="LRR_TYP"/>
    <property type="match status" value="8"/>
</dbReference>
<sequence length="914" mass="103431">MDTLFAKKALQGKKGLNKLKQNINTDDSMELTKEHDEGSLHDDADSLLNGADSLHDDADSLHDDADSLHDDGDAFDVGDMFSDSDGAPNFVPRAKLHFQNHITCNRCVLTTCHCENLALNLVPQHLSSAITALDLSHNDIGTLPNKTFCVYPKLQFLILEENKLSRLEVDSFWCLSKLVYLNLKSNQLKMVHGAYPKGVFSPLVSLLVLHIQHNNPNATYPGYDYPGDALAELKSLRGLNMDGLNNKTFGPGFGNMTSLRSLSLSGLEGFCKLVDLSDETFEFLSHLRVLNISSCWITDKHLPRGIFAPLKQLSILDVQNNFLIGFKSFRRAMASLKNSSLTVLIANNIVSQYSHSLPVDELIVDILPKTLVYLEARGNCFEYLKPEVFSILPKGLRYIDVGSNRFVFGEYLQNLSQLEHLEILKLNGGGVPTEVPRTYPHQARGMSLLNIDSPSQKLMSEDGDLNLQLPPKLKIIDLSVATLKYVLSRLVVNSSNDVEQLILSNNYFPIISGPFIGFNKLQILDLSQSSIGDISLTFFENFPVLETLILDYNKLGDFFASRGKRMHVFEKLKNLKHLFLNDNGLTILARKIFNGLDSLETLYLGWNSNWLFDVTISHMRNLRRLNLAHTEVTGLPRHIRDHIDSLKNGIEVDLSHCPLHCDCENLDFLKWMVRSTAFDGSFRDYLCFYDDATFQNITDQFAGTLRFLERRCAENSTLFLIVLSTTLCLLCFVMGGVAYRFRWKLRYLYYMAYRNSRKNENPLQPGTSKYDVFISYASQDEAFVINEVMKELSARGLKLHVHGRDFAVGEYIASNIITAIHESRRTLVVLTRRLLASKWCTYELQMANMESVHTGRQVLVFLLKEAIPSRDLGTDLLYHIRNNTYILYPQADGVTDARLIGAFWDKLATDLARL</sequence>
<dbReference type="Pfam" id="PF13855">
    <property type="entry name" value="LRR_8"/>
    <property type="match status" value="2"/>
</dbReference>
<keyword evidence="3" id="KW-0433">Leucine-rich repeat</keyword>
<dbReference type="InterPro" id="IPR001611">
    <property type="entry name" value="Leu-rich_rpt"/>
</dbReference>
<reference evidence="13 14" key="1">
    <citation type="submission" date="2024-04" db="EMBL/GenBank/DDBJ databases">
        <authorList>
            <consortium name="Genoscope - CEA"/>
            <person name="William W."/>
        </authorList>
    </citation>
    <scope>NUCLEOTIDE SEQUENCE [LARGE SCALE GENOMIC DNA]</scope>
</reference>
<evidence type="ECO:0000256" key="1">
    <source>
        <dbReference type="ARBA" id="ARBA00004167"/>
    </source>
</evidence>
<keyword evidence="10" id="KW-0325">Glycoprotein</keyword>
<comment type="caution">
    <text evidence="13">The sequence shown here is derived from an EMBL/GenBank/DDBJ whole genome shotgun (WGS) entry which is preliminary data.</text>
</comment>
<dbReference type="InterPro" id="IPR035897">
    <property type="entry name" value="Toll_tir_struct_dom_sf"/>
</dbReference>
<organism evidence="13 14">
    <name type="scientific">Lymnaea stagnalis</name>
    <name type="common">Great pond snail</name>
    <name type="synonym">Helix stagnalis</name>
    <dbReference type="NCBI Taxonomy" id="6523"/>
    <lineage>
        <taxon>Eukaryota</taxon>
        <taxon>Metazoa</taxon>
        <taxon>Spiralia</taxon>
        <taxon>Lophotrochozoa</taxon>
        <taxon>Mollusca</taxon>
        <taxon>Gastropoda</taxon>
        <taxon>Heterobranchia</taxon>
        <taxon>Euthyneura</taxon>
        <taxon>Panpulmonata</taxon>
        <taxon>Hygrophila</taxon>
        <taxon>Lymnaeoidea</taxon>
        <taxon>Lymnaeidae</taxon>
        <taxon>Lymnaea</taxon>
    </lineage>
</organism>
<gene>
    <name evidence="13" type="ORF">GSLYS_00021470001</name>
</gene>
<keyword evidence="14" id="KW-1185">Reference proteome</keyword>
<keyword evidence="9" id="KW-0675">Receptor</keyword>
<dbReference type="GO" id="GO:0007165">
    <property type="term" value="P:signal transduction"/>
    <property type="evidence" value="ECO:0007669"/>
    <property type="project" value="InterPro"/>
</dbReference>
<keyword evidence="4 11" id="KW-0812">Transmembrane</keyword>
<comment type="subcellular location">
    <subcellularLocation>
        <location evidence="1">Membrane</location>
        <topology evidence="1">Single-pass membrane protein</topology>
    </subcellularLocation>
</comment>
<evidence type="ECO:0000256" key="6">
    <source>
        <dbReference type="ARBA" id="ARBA00022737"/>
    </source>
</evidence>
<dbReference type="GO" id="GO:0005886">
    <property type="term" value="C:plasma membrane"/>
    <property type="evidence" value="ECO:0007669"/>
    <property type="project" value="TreeGrafter"/>
</dbReference>
<evidence type="ECO:0000313" key="14">
    <source>
        <dbReference type="Proteomes" id="UP001497497"/>
    </source>
</evidence>
<evidence type="ECO:0000256" key="10">
    <source>
        <dbReference type="ARBA" id="ARBA00023180"/>
    </source>
</evidence>
<dbReference type="Gene3D" id="3.80.10.10">
    <property type="entry name" value="Ribonuclease Inhibitor"/>
    <property type="match status" value="3"/>
</dbReference>